<feature type="transmembrane region" description="Helical" evidence="1">
    <location>
        <begin position="54"/>
        <end position="75"/>
    </location>
</feature>
<comment type="caution">
    <text evidence="2">The sequence shown here is derived from an EMBL/GenBank/DDBJ whole genome shotgun (WGS) entry which is preliminary data.</text>
</comment>
<dbReference type="Proteomes" id="UP000248806">
    <property type="component" value="Unassembled WGS sequence"/>
</dbReference>
<keyword evidence="1" id="KW-1133">Transmembrane helix</keyword>
<proteinExistence type="predicted"/>
<dbReference type="EMBL" id="QKUF01000013">
    <property type="protein sequence ID" value="PZW27112.1"/>
    <property type="molecule type" value="Genomic_DNA"/>
</dbReference>
<feature type="transmembrane region" description="Helical" evidence="1">
    <location>
        <begin position="81"/>
        <end position="100"/>
    </location>
</feature>
<accession>A0A326U7R2</accession>
<dbReference type="RefSeq" id="WP_137686320.1">
    <property type="nucleotide sequence ID" value="NZ_BIFX01000002.1"/>
</dbReference>
<evidence type="ECO:0000256" key="1">
    <source>
        <dbReference type="SAM" id="Phobius"/>
    </source>
</evidence>
<evidence type="ECO:0000313" key="2">
    <source>
        <dbReference type="EMBL" id="PZW27112.1"/>
    </source>
</evidence>
<keyword evidence="3" id="KW-1185">Reference proteome</keyword>
<keyword evidence="1" id="KW-0472">Membrane</keyword>
<dbReference type="OrthoDB" id="171526at2"/>
<dbReference type="AlphaFoldDB" id="A0A326U7R2"/>
<keyword evidence="1" id="KW-0812">Transmembrane</keyword>
<gene>
    <name evidence="2" type="ORF">EI42_03675</name>
</gene>
<name>A0A326U7R2_THEHA</name>
<evidence type="ECO:0000313" key="3">
    <source>
        <dbReference type="Proteomes" id="UP000248806"/>
    </source>
</evidence>
<organism evidence="2 3">
    <name type="scientific">Thermosporothrix hazakensis</name>
    <dbReference type="NCBI Taxonomy" id="644383"/>
    <lineage>
        <taxon>Bacteria</taxon>
        <taxon>Bacillati</taxon>
        <taxon>Chloroflexota</taxon>
        <taxon>Ktedonobacteria</taxon>
        <taxon>Ktedonobacterales</taxon>
        <taxon>Thermosporotrichaceae</taxon>
        <taxon>Thermosporothrix</taxon>
    </lineage>
</organism>
<sequence length="104" mass="11299">MMPQEETYEQTGLIYGRYGGDQVYDEAPYEPGMSEIPVAKVYQESHHNQNVLRLIGLVITMISLLAFAVICLVLVGGIGGLISFCAACVATPFIVAYAAIDKIK</sequence>
<protein>
    <submittedName>
        <fullName evidence="2">Uncharacterized protein</fullName>
    </submittedName>
</protein>
<reference evidence="2 3" key="1">
    <citation type="submission" date="2018-06" db="EMBL/GenBank/DDBJ databases">
        <title>Genomic Encyclopedia of Archaeal and Bacterial Type Strains, Phase II (KMG-II): from individual species to whole genera.</title>
        <authorList>
            <person name="Goeker M."/>
        </authorList>
    </citation>
    <scope>NUCLEOTIDE SEQUENCE [LARGE SCALE GENOMIC DNA]</scope>
    <source>
        <strain evidence="2 3">ATCC BAA-1881</strain>
    </source>
</reference>